<evidence type="ECO:0000256" key="2">
    <source>
        <dbReference type="ARBA" id="ARBA00022549"/>
    </source>
</evidence>
<keyword evidence="9" id="KW-1185">Reference proteome</keyword>
<keyword evidence="2" id="KW-0042">Antenna complex</keyword>
<reference evidence="8 9" key="1">
    <citation type="journal article" date="2020" name="ISME J.">
        <title>Comparative genomics reveals insights into cyanobacterial evolution and habitat adaptation.</title>
        <authorList>
            <person name="Chen M.Y."/>
            <person name="Teng W.K."/>
            <person name="Zhao L."/>
            <person name="Hu C.X."/>
            <person name="Zhou Y.K."/>
            <person name="Han B.P."/>
            <person name="Song L.R."/>
            <person name="Shu W.S."/>
        </authorList>
    </citation>
    <scope>NUCLEOTIDE SEQUENCE [LARGE SCALE GENOMIC DNA]</scope>
    <source>
        <strain evidence="8 9">FACHB-159</strain>
    </source>
</reference>
<feature type="compositionally biased region" description="Polar residues" evidence="5">
    <location>
        <begin position="205"/>
        <end position="215"/>
    </location>
</feature>
<evidence type="ECO:0000256" key="6">
    <source>
        <dbReference type="SAM" id="Phobius"/>
    </source>
</evidence>
<keyword evidence="6" id="KW-0812">Transmembrane</keyword>
<feature type="transmembrane region" description="Helical" evidence="6">
    <location>
        <begin position="154"/>
        <end position="178"/>
    </location>
</feature>
<sequence>MRLCRSSIVVFTCFSCLGFYTNTPSTATSNPLPEVLEFAQANSRVAASPPVLGLGSQGSDVQRLQIQLKKLGYYSGAVDGKYSVTTEIAVAKFQKVKGLKVDGIVGLETKTRLQAALAAKTQLFSSPIVKSPIVISSAATPKPTAKPQPTERGFLWWLIFAVGVLGSFGALIFLLRWFRQVKQVQRSEISNTKSLSPVKKDAVTAPSSENLTSSQRNKLPATTQLLLPEKTSRLAKLNIVDELIQDLRSPDPTKRRKAIWDLGQQGDSRAIQPMVDLMIDADSQESSLILAALAEIGARTLKPMNRALAMSMQDENPQVRQNAIRDLTRVYDMMSQMSQILCHALEDPDAEVQATARYALSQMNRIRALPEQKNISEDLHSNS</sequence>
<dbReference type="Pfam" id="PF01471">
    <property type="entry name" value="PG_binding_1"/>
    <property type="match status" value="1"/>
</dbReference>
<dbReference type="Gene3D" id="1.10.101.10">
    <property type="entry name" value="PGBD-like superfamily/PGBD"/>
    <property type="match status" value="1"/>
</dbReference>
<comment type="similarity">
    <text evidence="1">Belongs to the CpcE/RpcE/PecE family.</text>
</comment>
<comment type="caution">
    <text evidence="8">The sequence shown here is derived from an EMBL/GenBank/DDBJ whole genome shotgun (WGS) entry which is preliminary data.</text>
</comment>
<evidence type="ECO:0000313" key="8">
    <source>
        <dbReference type="EMBL" id="MBD2734960.1"/>
    </source>
</evidence>
<proteinExistence type="inferred from homology"/>
<dbReference type="SUPFAM" id="SSF48371">
    <property type="entry name" value="ARM repeat"/>
    <property type="match status" value="1"/>
</dbReference>
<keyword evidence="4" id="KW-0456">Lyase</keyword>
<dbReference type="InterPro" id="IPR002477">
    <property type="entry name" value="Peptidoglycan-bd-like"/>
</dbReference>
<dbReference type="PANTHER" id="PTHR12697:SF5">
    <property type="entry name" value="DEOXYHYPUSINE HYDROXYLASE"/>
    <property type="match status" value="1"/>
</dbReference>
<dbReference type="Pfam" id="PF13646">
    <property type="entry name" value="HEAT_2"/>
    <property type="match status" value="1"/>
</dbReference>
<dbReference type="InterPro" id="IPR011989">
    <property type="entry name" value="ARM-like"/>
</dbReference>
<organism evidence="8 9">
    <name type="scientific">Nostoc paludosum FACHB-159</name>
    <dbReference type="NCBI Taxonomy" id="2692908"/>
    <lineage>
        <taxon>Bacteria</taxon>
        <taxon>Bacillati</taxon>
        <taxon>Cyanobacteriota</taxon>
        <taxon>Cyanophyceae</taxon>
        <taxon>Nostocales</taxon>
        <taxon>Nostocaceae</taxon>
        <taxon>Nostoc</taxon>
    </lineage>
</organism>
<dbReference type="RefSeq" id="WP_190955639.1">
    <property type="nucleotide sequence ID" value="NZ_JACJTU010000011.1"/>
</dbReference>
<evidence type="ECO:0000256" key="3">
    <source>
        <dbReference type="ARBA" id="ARBA00022738"/>
    </source>
</evidence>
<feature type="domain" description="Peptidoglycan binding-like" evidence="7">
    <location>
        <begin position="57"/>
        <end position="113"/>
    </location>
</feature>
<dbReference type="Gene3D" id="1.25.10.10">
    <property type="entry name" value="Leucine-rich Repeat Variant"/>
    <property type="match status" value="1"/>
</dbReference>
<feature type="region of interest" description="Disordered" evidence="5">
    <location>
        <begin position="195"/>
        <end position="215"/>
    </location>
</feature>
<evidence type="ECO:0000256" key="5">
    <source>
        <dbReference type="SAM" id="MobiDB-lite"/>
    </source>
</evidence>
<protein>
    <submittedName>
        <fullName evidence="8">Peptidoglycan-binding protein</fullName>
    </submittedName>
</protein>
<name>A0ABR8K691_9NOSO</name>
<dbReference type="InterPro" id="IPR036366">
    <property type="entry name" value="PGBDSf"/>
</dbReference>
<gene>
    <name evidence="8" type="ORF">H6H03_13850</name>
</gene>
<keyword evidence="6" id="KW-1133">Transmembrane helix</keyword>
<keyword evidence="3" id="KW-0605">Phycobilisome</keyword>
<dbReference type="InterPro" id="IPR036365">
    <property type="entry name" value="PGBD-like_sf"/>
</dbReference>
<evidence type="ECO:0000313" key="9">
    <source>
        <dbReference type="Proteomes" id="UP000637383"/>
    </source>
</evidence>
<keyword evidence="6" id="KW-0472">Membrane</keyword>
<dbReference type="EMBL" id="JACJTU010000011">
    <property type="protein sequence ID" value="MBD2734960.1"/>
    <property type="molecule type" value="Genomic_DNA"/>
</dbReference>
<evidence type="ECO:0000256" key="4">
    <source>
        <dbReference type="ARBA" id="ARBA00023239"/>
    </source>
</evidence>
<dbReference type="InterPro" id="IPR016024">
    <property type="entry name" value="ARM-type_fold"/>
</dbReference>
<dbReference type="PANTHER" id="PTHR12697">
    <property type="entry name" value="PBS LYASE HEAT-LIKE PROTEIN"/>
    <property type="match status" value="1"/>
</dbReference>
<accession>A0ABR8K691</accession>
<evidence type="ECO:0000259" key="7">
    <source>
        <dbReference type="Pfam" id="PF01471"/>
    </source>
</evidence>
<evidence type="ECO:0000256" key="1">
    <source>
        <dbReference type="ARBA" id="ARBA00009299"/>
    </source>
</evidence>
<dbReference type="Proteomes" id="UP000637383">
    <property type="component" value="Unassembled WGS sequence"/>
</dbReference>
<dbReference type="SUPFAM" id="SSF47090">
    <property type="entry name" value="PGBD-like"/>
    <property type="match status" value="1"/>
</dbReference>